<sequence length="211" mass="22384">MASSSRWFSVAKQILGPLVKSFLNSRQGSGGADGAARRPTSNGSGSPRPSGSSRPGSSGRAGAGARSGAGDGRVDAQEAAQRGAAYAGDYSGVPQMHYSPQPDGRPDPGEIVWAWVPYEEDHSQGKDRPVLIIGRDGVHLLALMLTSKDHTRQNDRDYVDVGTGAWDRQGRPSEAKLDRILRLDEAAVRREGAVLDQARFDGVAAALRQHG</sequence>
<comment type="similarity">
    <text evidence="1">Belongs to the PemK/MazF family.</text>
</comment>
<dbReference type="Proteomes" id="UP000273119">
    <property type="component" value="Unassembled WGS sequence"/>
</dbReference>
<feature type="compositionally biased region" description="Low complexity" evidence="3">
    <location>
        <begin position="77"/>
        <end position="90"/>
    </location>
</feature>
<dbReference type="GO" id="GO:0003677">
    <property type="term" value="F:DNA binding"/>
    <property type="evidence" value="ECO:0007669"/>
    <property type="project" value="InterPro"/>
</dbReference>
<evidence type="ECO:0000256" key="1">
    <source>
        <dbReference type="ARBA" id="ARBA00007521"/>
    </source>
</evidence>
<feature type="compositionally biased region" description="Low complexity" evidence="3">
    <location>
        <begin position="37"/>
        <end position="58"/>
    </location>
</feature>
<evidence type="ECO:0000256" key="2">
    <source>
        <dbReference type="ARBA" id="ARBA00022649"/>
    </source>
</evidence>
<keyword evidence="5" id="KW-1185">Reference proteome</keyword>
<reference evidence="4 5" key="1">
    <citation type="submission" date="2018-07" db="EMBL/GenBank/DDBJ databases">
        <title>Arthrobacter sp. nov., isolated from raw cow's milk with high bacterial count.</title>
        <authorList>
            <person name="Hahne J."/>
            <person name="Isele D."/>
            <person name="Lipski A."/>
        </authorList>
    </citation>
    <scope>NUCLEOTIDE SEQUENCE [LARGE SCALE GENOMIC DNA]</scope>
    <source>
        <strain evidence="4 5">JZ R-183</strain>
    </source>
</reference>
<keyword evidence="2" id="KW-1277">Toxin-antitoxin system</keyword>
<dbReference type="Pfam" id="PF02452">
    <property type="entry name" value="PemK_toxin"/>
    <property type="match status" value="1"/>
</dbReference>
<dbReference type="InterPro" id="IPR003477">
    <property type="entry name" value="PemK-like"/>
</dbReference>
<dbReference type="SUPFAM" id="SSF50118">
    <property type="entry name" value="Cell growth inhibitor/plasmid maintenance toxic component"/>
    <property type="match status" value="1"/>
</dbReference>
<evidence type="ECO:0000313" key="4">
    <source>
        <dbReference type="EMBL" id="RKW71165.1"/>
    </source>
</evidence>
<evidence type="ECO:0000313" key="5">
    <source>
        <dbReference type="Proteomes" id="UP000273119"/>
    </source>
</evidence>
<evidence type="ECO:0000256" key="3">
    <source>
        <dbReference type="SAM" id="MobiDB-lite"/>
    </source>
</evidence>
<organism evidence="4 5">
    <name type="scientific">Galactobacter caseinivorans</name>
    <dbReference type="NCBI Taxonomy" id="2676123"/>
    <lineage>
        <taxon>Bacteria</taxon>
        <taxon>Bacillati</taxon>
        <taxon>Actinomycetota</taxon>
        <taxon>Actinomycetes</taxon>
        <taxon>Micrococcales</taxon>
        <taxon>Micrococcaceae</taxon>
        <taxon>Galactobacter</taxon>
    </lineage>
</organism>
<dbReference type="AlphaFoldDB" id="A0A496PL73"/>
<proteinExistence type="inferred from homology"/>
<dbReference type="Gene3D" id="2.30.30.110">
    <property type="match status" value="1"/>
</dbReference>
<dbReference type="RefSeq" id="WP_121484500.1">
    <property type="nucleotide sequence ID" value="NZ_QQXL01000002.1"/>
</dbReference>
<gene>
    <name evidence="4" type="ORF">DWQ67_05090</name>
</gene>
<accession>A0A496PL73</accession>
<feature type="compositionally biased region" description="Gly residues" evidence="3">
    <location>
        <begin position="59"/>
        <end position="71"/>
    </location>
</feature>
<name>A0A496PL73_9MICC</name>
<dbReference type="InterPro" id="IPR011067">
    <property type="entry name" value="Plasmid_toxin/cell-grow_inhib"/>
</dbReference>
<protein>
    <submittedName>
        <fullName evidence="4">Type II toxin-antitoxin system PemK/MazF family toxin</fullName>
    </submittedName>
</protein>
<dbReference type="EMBL" id="QQXL01000002">
    <property type="protein sequence ID" value="RKW71165.1"/>
    <property type="molecule type" value="Genomic_DNA"/>
</dbReference>
<comment type="caution">
    <text evidence="4">The sequence shown here is derived from an EMBL/GenBank/DDBJ whole genome shotgun (WGS) entry which is preliminary data.</text>
</comment>
<feature type="region of interest" description="Disordered" evidence="3">
    <location>
        <begin position="23"/>
        <end position="105"/>
    </location>
</feature>